<gene>
    <name evidence="1" type="ORF">EDD35_7476</name>
</gene>
<keyword evidence="2" id="KW-1185">Reference proteome</keyword>
<accession>A0A3N2H7W5</accession>
<protein>
    <recommendedName>
        <fullName evidence="3">DoxX family protein</fullName>
    </recommendedName>
</protein>
<proteinExistence type="predicted"/>
<dbReference type="Proteomes" id="UP000274843">
    <property type="component" value="Unassembled WGS sequence"/>
</dbReference>
<evidence type="ECO:0008006" key="3">
    <source>
        <dbReference type="Google" id="ProtNLM"/>
    </source>
</evidence>
<name>A0A3N2H7W5_9PSEU</name>
<evidence type="ECO:0000313" key="2">
    <source>
        <dbReference type="Proteomes" id="UP000274843"/>
    </source>
</evidence>
<reference evidence="1 2" key="1">
    <citation type="submission" date="2018-11" db="EMBL/GenBank/DDBJ databases">
        <title>Sequencing the genomes of 1000 actinobacteria strains.</title>
        <authorList>
            <person name="Klenk H.-P."/>
        </authorList>
    </citation>
    <scope>NUCLEOTIDE SEQUENCE [LARGE SCALE GENOMIC DNA]</scope>
    <source>
        <strain evidence="1 2">DSM 44348</strain>
    </source>
</reference>
<dbReference type="AlphaFoldDB" id="A0A3N2H7W5"/>
<evidence type="ECO:0000313" key="1">
    <source>
        <dbReference type="EMBL" id="ROS45018.1"/>
    </source>
</evidence>
<dbReference type="RefSeq" id="WP_123686846.1">
    <property type="nucleotide sequence ID" value="NZ_RKHY01000001.1"/>
</dbReference>
<sequence length="152" mass="16375">MRTRRRARWIRIEAWHIPVRLVTGAFVLNSGLAKRKADETTTAQLHGFAAGTYPPVKRVPPEKFVRALSAGEIALGAMLLIPAVPPLVAGAGLAAFSAGLLGLYARTPGLRQEGSIQPTEQGVAIAKDVWMFGIGASMVLDHFLGSHRRERA</sequence>
<organism evidence="1 2">
    <name type="scientific">Amycolatopsis thermoflava</name>
    <dbReference type="NCBI Taxonomy" id="84480"/>
    <lineage>
        <taxon>Bacteria</taxon>
        <taxon>Bacillati</taxon>
        <taxon>Actinomycetota</taxon>
        <taxon>Actinomycetes</taxon>
        <taxon>Pseudonocardiales</taxon>
        <taxon>Pseudonocardiaceae</taxon>
        <taxon>Amycolatopsis</taxon>
        <taxon>Amycolatopsis methanolica group</taxon>
    </lineage>
</organism>
<dbReference type="EMBL" id="RKHY01000001">
    <property type="protein sequence ID" value="ROS45018.1"/>
    <property type="molecule type" value="Genomic_DNA"/>
</dbReference>
<dbReference type="GeneID" id="301848705"/>
<comment type="caution">
    <text evidence="1">The sequence shown here is derived from an EMBL/GenBank/DDBJ whole genome shotgun (WGS) entry which is preliminary data.</text>
</comment>